<dbReference type="EMBL" id="CP001941">
    <property type="protein sequence ID" value="ADD09238.1"/>
    <property type="molecule type" value="Genomic_DNA"/>
</dbReference>
<evidence type="ECO:0000256" key="1">
    <source>
        <dbReference type="SAM" id="Phobius"/>
    </source>
</evidence>
<feature type="transmembrane region" description="Helical" evidence="1">
    <location>
        <begin position="526"/>
        <end position="547"/>
    </location>
</feature>
<name>D3TAV9_ACIB4</name>
<gene>
    <name evidence="2" type="ordered locus">Aboo_1431</name>
</gene>
<protein>
    <submittedName>
        <fullName evidence="2">Uncharacterized protein</fullName>
    </submittedName>
</protein>
<reference evidence="2" key="1">
    <citation type="submission" date="2010-02" db="EMBL/GenBank/DDBJ databases">
        <title>Complete sequence of Aciduliprofundum boonei T469.</title>
        <authorList>
            <consortium name="US DOE Joint Genome Institute"/>
            <person name="Lucas S."/>
            <person name="Copeland A."/>
            <person name="Lapidus A."/>
            <person name="Cheng J.-F."/>
            <person name="Bruce D."/>
            <person name="Goodwin L."/>
            <person name="Pitluck S."/>
            <person name="Saunders E."/>
            <person name="Detter J.C."/>
            <person name="Han C."/>
            <person name="Tapia R."/>
            <person name="Land M."/>
            <person name="Hauser L."/>
            <person name="Kyrpides N."/>
            <person name="Mikhailova N."/>
            <person name="Flores G."/>
            <person name="Reysenbach A.-L."/>
            <person name="Woyke T."/>
        </authorList>
    </citation>
    <scope>NUCLEOTIDE SEQUENCE</scope>
    <source>
        <strain evidence="2">T469</strain>
    </source>
</reference>
<evidence type="ECO:0000313" key="3">
    <source>
        <dbReference type="Proteomes" id="UP000001400"/>
    </source>
</evidence>
<dbReference type="HOGENOM" id="CLU_496624_0_0_2"/>
<organism evidence="2 3">
    <name type="scientific">Aciduliprofundum boonei (strain DSM 19572 / T469)</name>
    <dbReference type="NCBI Taxonomy" id="439481"/>
    <lineage>
        <taxon>Archaea</taxon>
        <taxon>Methanobacteriati</taxon>
        <taxon>Thermoplasmatota</taxon>
        <taxon>DHVE2 group</taxon>
        <taxon>Candidatus Aciduliprofundum</taxon>
    </lineage>
</organism>
<dbReference type="KEGG" id="abi:Aboo_1431"/>
<dbReference type="Proteomes" id="UP000001400">
    <property type="component" value="Chromosome"/>
</dbReference>
<dbReference type="AlphaFoldDB" id="D3TAV9"/>
<keyword evidence="1" id="KW-0812">Transmembrane</keyword>
<keyword evidence="1" id="KW-0472">Membrane</keyword>
<keyword evidence="3" id="KW-1185">Reference proteome</keyword>
<keyword evidence="1" id="KW-1133">Transmembrane helix</keyword>
<sequence length="553" mass="62118">MMKRLVVVGIMLLLLINVGASVTYAQSDSNKWGYKLNINLQNEFQPYLKVLTDMMVTNYNKMNQSYQISSYDVGLNGNVKMAGAMKKDGANMLFDTGSSTNANLSFYFNGTFPYSNNVTNFINNNFEPRNMNISAKTNIIQTAISNGTAFTDGKGNVSKIISKNTNFAKVHIKGKNLPIPAMLYAALNEKYTKIDYVNITWKASFLSNISTPSDLYFSVELNEEINNKKVNLIKISDISLYDENLSLSIKDVNHNGLLDTGDIIGIHGNLSYIQHLIEHDKSVVLHIPFEYKGHIIYVEPDFSYFFGQWWSSSVSISTIVQSIPTQYMGIIDQFSNMSPYDNFDFTIETEYNRNATISFSPALPLMPTSKHNLTMSINGNYSGVIKIIGLQEKYIKMLELLLNKTFTINGNVAEYFFNGNFSKSKNISSPTLHISGEMQYGGENVYVVQIMNTNDTWNPSQIHNFHFYYFYSKSKGFIVGGGINLGIKKFDTEPTTYENAMNEIKSIQKEEKSESNNPSNSAGPSWLIPLSIGIIIIVIIAVIAIAFTKRKGK</sequence>
<evidence type="ECO:0000313" key="2">
    <source>
        <dbReference type="EMBL" id="ADD09238.1"/>
    </source>
</evidence>
<proteinExistence type="predicted"/>
<accession>D3TAV9</accession>